<feature type="compositionally biased region" description="Basic and acidic residues" evidence="2">
    <location>
        <begin position="499"/>
        <end position="511"/>
    </location>
</feature>
<name>J9DC77_EDHAE</name>
<comment type="caution">
    <text evidence="3">The sequence shown here is derived from an EMBL/GenBank/DDBJ whole genome shotgun (WGS) entry which is preliminary data.</text>
</comment>
<dbReference type="VEuPathDB" id="MicrosporidiaDB:EDEG_00855"/>
<accession>J9DC77</accession>
<feature type="compositionally biased region" description="Low complexity" evidence="2">
    <location>
        <begin position="735"/>
        <end position="751"/>
    </location>
</feature>
<feature type="compositionally biased region" description="Basic and acidic residues" evidence="2">
    <location>
        <begin position="35"/>
        <end position="44"/>
    </location>
</feature>
<gene>
    <name evidence="3" type="ORF">EDEG_00855</name>
</gene>
<feature type="coiled-coil region" evidence="1">
    <location>
        <begin position="838"/>
        <end position="900"/>
    </location>
</feature>
<feature type="region of interest" description="Disordered" evidence="2">
    <location>
        <begin position="499"/>
        <end position="520"/>
    </location>
</feature>
<keyword evidence="4" id="KW-1185">Reference proteome</keyword>
<feature type="compositionally biased region" description="Polar residues" evidence="2">
    <location>
        <begin position="24"/>
        <end position="34"/>
    </location>
</feature>
<dbReference type="InParanoid" id="J9DC77"/>
<dbReference type="AlphaFoldDB" id="J9DC77"/>
<protein>
    <submittedName>
        <fullName evidence="3">Uncharacterized protein</fullName>
    </submittedName>
</protein>
<organism evidence="3 4">
    <name type="scientific">Edhazardia aedis (strain USNM 41457)</name>
    <name type="common">Microsporidian parasite</name>
    <dbReference type="NCBI Taxonomy" id="1003232"/>
    <lineage>
        <taxon>Eukaryota</taxon>
        <taxon>Fungi</taxon>
        <taxon>Fungi incertae sedis</taxon>
        <taxon>Microsporidia</taxon>
        <taxon>Edhazardia</taxon>
    </lineage>
</organism>
<reference evidence="4" key="2">
    <citation type="submission" date="2015-07" db="EMBL/GenBank/DDBJ databases">
        <title>Contrasting host-pathogen interactions and genome evolution in two generalist and specialist microsporidian pathogens of mosquitoes.</title>
        <authorList>
            <consortium name="The Broad Institute Genomics Platform"/>
            <consortium name="The Broad Institute Genome Sequencing Center for Infectious Disease"/>
            <person name="Cuomo C.A."/>
            <person name="Sanscrainte N.D."/>
            <person name="Goldberg J.M."/>
            <person name="Heiman D."/>
            <person name="Young S."/>
            <person name="Zeng Q."/>
            <person name="Becnel J.J."/>
            <person name="Birren B.W."/>
        </authorList>
    </citation>
    <scope>NUCLEOTIDE SEQUENCE [LARGE SCALE GENOMIC DNA]</scope>
    <source>
        <strain evidence="4">USNM 41457</strain>
    </source>
</reference>
<dbReference type="HOGENOM" id="CLU_308360_0_0_1"/>
<proteinExistence type="predicted"/>
<feature type="region of interest" description="Disordered" evidence="2">
    <location>
        <begin position="720"/>
        <end position="752"/>
    </location>
</feature>
<evidence type="ECO:0000256" key="1">
    <source>
        <dbReference type="SAM" id="Coils"/>
    </source>
</evidence>
<feature type="compositionally biased region" description="Polar residues" evidence="2">
    <location>
        <begin position="45"/>
        <end position="66"/>
    </location>
</feature>
<feature type="region of interest" description="Disordered" evidence="2">
    <location>
        <begin position="147"/>
        <end position="192"/>
    </location>
</feature>
<evidence type="ECO:0000313" key="4">
    <source>
        <dbReference type="Proteomes" id="UP000003163"/>
    </source>
</evidence>
<evidence type="ECO:0000256" key="2">
    <source>
        <dbReference type="SAM" id="MobiDB-lite"/>
    </source>
</evidence>
<feature type="compositionally biased region" description="Polar residues" evidence="2">
    <location>
        <begin position="169"/>
        <end position="186"/>
    </location>
</feature>
<dbReference type="EMBL" id="AFBI03000010">
    <property type="protein sequence ID" value="EJW05074.1"/>
    <property type="molecule type" value="Genomic_DNA"/>
</dbReference>
<feature type="region of interest" description="Disordered" evidence="2">
    <location>
        <begin position="1"/>
        <end position="67"/>
    </location>
</feature>
<reference evidence="3 4" key="1">
    <citation type="submission" date="2011-08" db="EMBL/GenBank/DDBJ databases">
        <authorList>
            <person name="Liu Z.J."/>
            <person name="Shi F.L."/>
            <person name="Lu J.Q."/>
            <person name="Li M."/>
            <person name="Wang Z.L."/>
        </authorList>
    </citation>
    <scope>NUCLEOTIDE SEQUENCE [LARGE SCALE GENOMIC DNA]</scope>
    <source>
        <strain evidence="3 4">USNM 41457</strain>
    </source>
</reference>
<dbReference type="STRING" id="1003232.J9DC77"/>
<dbReference type="Proteomes" id="UP000003163">
    <property type="component" value="Unassembled WGS sequence"/>
</dbReference>
<sequence>MGRKNKKRVVSSNKSSKENKNEQDFSSNVNAERNQSFDKIETAGKNDTNSSKFMQDNSIDNGSHGNIHSKLEKDMNSNFIDNRDSHDNLAKKMEEMNISNLSINYTNNRNNTYKNSINSNNSTNKNIENNNIDKLSTYLNKLDSSNLYSDSDDFQDNTTGNSEKKYDSNRYSTSDDCSSEYIPNNSKRTDKNQENLKNITNNDISNSGFSNNSFTNMIDNNSNSKINNSTFIDKFNGNCLINKTNKNPIIDKKLQIVKSPNKSETVEFQKTKDITEKDISILKEIQDQKTTFINDFTVKLNLNGEIDNNNKKELKNPLADSELNLLDFTPIIEKESNKDSLTNLNQKEEKNVKPISISKIRDKTDILEIENNKEIYENNAILDLSNDRVYSNDLINSNNDQVFSNISSKDNQINAKNDQFFSNISTNNDLINTNNEQVCSNTSSNNNLTQSNRLPNNTLISSSFLNNSDQKIQKSNSTLIADISLSIDTMSSQINLPVKEKEDPGDLKNNFEETESSSACENQTETPYFQVINHSLHKINEKINQILTSDLQKHSMEYHLSQIYKMLVNNENKNAREYIKKITGNKEITVIDNEYQVEQTRIKRLFIIRKLSNMQERIKDSVSIVEKMKKNGGEMIRELRKVETMVKVEKQEVDQSFLRIYNFIKGYFKIKLTNKDSHNESLDDNKSYKNFQSSSTNYHSIDKNNIKDIKEKTNIVQNNDLNNSNKICKNDDNISTHSNSSQNSSRPMSPNKSIYYNTENFNFGTVIVQENTEPLEYTKNMLSKTTDSTSSFYTEKFDYFDRQKRDTLVTKIISSIKHIISENMSLTKLKQQISSIDIPTLQEQNIKLQQKLNITNEKYIKLKKEAILLSNTLNEKIDSFKKANKTIKKQKELIDSMMNQFDKTEPISILRKRMEELRFLIAKEKDPTKKSSLVDDLVDCERRLNDFSSLNNRNKNK</sequence>
<keyword evidence="1" id="KW-0175">Coiled coil</keyword>
<evidence type="ECO:0000313" key="3">
    <source>
        <dbReference type="EMBL" id="EJW05074.1"/>
    </source>
</evidence>